<evidence type="ECO:0000256" key="3">
    <source>
        <dbReference type="ARBA" id="ARBA00006218"/>
    </source>
</evidence>
<feature type="compositionally biased region" description="Polar residues" evidence="10">
    <location>
        <begin position="414"/>
        <end position="436"/>
    </location>
</feature>
<sequence>MASAGQFSDTQNLVALVKTLTNAQLKDILRNEGLAVSGVKASLQLRIIDFIERLSQAGQVEQYDNLRQFIYATARRPVPTPSTTQSIPNQHFQPHPVSQPLSTQQRPSPLSIQMPSQGLTPVREQTRDSVELKVVLTPNVAARLQADPNLRVMVYCAADTGLNQYTKSDIAFPHQVELKANLDEVKANLRGLKNKPGTTRPADVTQYIRKKPGYPNNIVMTYALTQKASRFFVLVNLVQRHPVEELVVELKRRKTISKEQVLREMRNKAGDSDIVATSSVLSLKCPLSTLRIEVPCRSVICTHNQCFDASSFLQLQEQAPTWSCPVCSKATSFESLQIDQYVDDILRLTSLDVEQVIIEPDGRWSSPNHEESSKTGGFTPTTDDDDELIEIREPGVTPIKQESLSAPTFLVHRTPTQSREPSTASSAAHLSTNKRNAAQVIDLTGSDEDEDTPIRPTKRPAFNSMSRPSPRQDFCNPYNGGFLNRDIQLSSQPGSEYPSQANKHFVRVDIGTTFAMSFDTPASPLNASDPHARLLGASCLDFLLIELVPMAERMAKELASGDNLPDDEEIRETAFFRLESLGYRVGQGLAERRFSRDRPRFADNLDIIKFLCKDLWTILFKKQVDNLKTNHRGVYVLTDNSFRPFARMSTSVRGEAVSMAQAYLWFPCGVIRGALSNLGITTTVQAESAELPGATFQIKTVNPKP</sequence>
<dbReference type="GO" id="GO:0048193">
    <property type="term" value="P:Golgi vesicle transport"/>
    <property type="evidence" value="ECO:0007669"/>
    <property type="project" value="InterPro"/>
</dbReference>
<keyword evidence="4" id="KW-0808">Transferase</keyword>
<keyword evidence="5" id="KW-0479">Metal-binding</keyword>
<dbReference type="SUPFAM" id="SSF111126">
    <property type="entry name" value="Ligand-binding domain in the NO signalling and Golgi transport"/>
    <property type="match status" value="1"/>
</dbReference>
<dbReference type="PROSITE" id="PS51044">
    <property type="entry name" value="ZF_SP_RING"/>
    <property type="match status" value="1"/>
</dbReference>
<dbReference type="InterPro" id="IPR031141">
    <property type="entry name" value="SIZ1/2_SP-RING"/>
</dbReference>
<feature type="region of interest" description="Disordered" evidence="10">
    <location>
        <begin position="412"/>
        <end position="471"/>
    </location>
</feature>
<evidence type="ECO:0000256" key="10">
    <source>
        <dbReference type="SAM" id="MobiDB-lite"/>
    </source>
</evidence>
<protein>
    <recommendedName>
        <fullName evidence="16">Transport protein particle component-domain-containing protein</fullName>
    </recommendedName>
</protein>
<evidence type="ECO:0000256" key="1">
    <source>
        <dbReference type="ARBA" id="ARBA00004718"/>
    </source>
</evidence>
<evidence type="ECO:0000259" key="11">
    <source>
        <dbReference type="PROSITE" id="PS50800"/>
    </source>
</evidence>
<evidence type="ECO:0000256" key="6">
    <source>
        <dbReference type="ARBA" id="ARBA00022771"/>
    </source>
</evidence>
<evidence type="ECO:0000256" key="2">
    <source>
        <dbReference type="ARBA" id="ARBA00005383"/>
    </source>
</evidence>
<dbReference type="CDD" id="cd16792">
    <property type="entry name" value="SP-RING_Siz-like"/>
    <property type="match status" value="1"/>
</dbReference>
<dbReference type="InterPro" id="IPR007194">
    <property type="entry name" value="TRAPP_component"/>
</dbReference>
<feature type="domain" description="SP-RING-type" evidence="12">
    <location>
        <begin position="270"/>
        <end position="355"/>
    </location>
</feature>
<dbReference type="FunFam" id="3.30.1380.20:FF:000020">
    <property type="entry name" value="Trafficking protein particle complex subunit 6B"/>
    <property type="match status" value="1"/>
</dbReference>
<dbReference type="Pfam" id="PF14324">
    <property type="entry name" value="PINIT"/>
    <property type="match status" value="1"/>
</dbReference>
<dbReference type="SMART" id="SM00513">
    <property type="entry name" value="SAP"/>
    <property type="match status" value="1"/>
</dbReference>
<organism evidence="14 15">
    <name type="scientific">Aspergillus sclerotiicarbonarius (strain CBS 121057 / IBT 28362)</name>
    <dbReference type="NCBI Taxonomy" id="1448318"/>
    <lineage>
        <taxon>Eukaryota</taxon>
        <taxon>Fungi</taxon>
        <taxon>Dikarya</taxon>
        <taxon>Ascomycota</taxon>
        <taxon>Pezizomycotina</taxon>
        <taxon>Eurotiomycetes</taxon>
        <taxon>Eurotiomycetidae</taxon>
        <taxon>Eurotiales</taxon>
        <taxon>Aspergillaceae</taxon>
        <taxon>Aspergillus</taxon>
        <taxon>Aspergillus subgen. Circumdati</taxon>
    </lineage>
</organism>
<comment type="similarity">
    <text evidence="3">Belongs to the TRAPP small subunits family. BET3 subfamily.</text>
</comment>
<evidence type="ECO:0008006" key="16">
    <source>
        <dbReference type="Google" id="ProtNLM"/>
    </source>
</evidence>
<evidence type="ECO:0000259" key="13">
    <source>
        <dbReference type="PROSITE" id="PS51466"/>
    </source>
</evidence>
<comment type="pathway">
    <text evidence="1">Protein modification; protein sumoylation.</text>
</comment>
<keyword evidence="15" id="KW-1185">Reference proteome</keyword>
<dbReference type="AlphaFoldDB" id="A0A319ESN4"/>
<comment type="similarity">
    <text evidence="2">Belongs to the PIAS family.</text>
</comment>
<dbReference type="InterPro" id="IPR024096">
    <property type="entry name" value="NO_sig/Golgi_transp_ligand-bd"/>
</dbReference>
<name>A0A319ESN4_ASPSB</name>
<dbReference type="GO" id="GO:0000785">
    <property type="term" value="C:chromatin"/>
    <property type="evidence" value="ECO:0007669"/>
    <property type="project" value="TreeGrafter"/>
</dbReference>
<dbReference type="InterPro" id="IPR003034">
    <property type="entry name" value="SAP_dom"/>
</dbReference>
<dbReference type="InterPro" id="IPR004181">
    <property type="entry name" value="Znf_MIZ"/>
</dbReference>
<dbReference type="GO" id="GO:0061665">
    <property type="term" value="F:SUMO ligase activity"/>
    <property type="evidence" value="ECO:0007669"/>
    <property type="project" value="TreeGrafter"/>
</dbReference>
<dbReference type="Proteomes" id="UP000248423">
    <property type="component" value="Unassembled WGS sequence"/>
</dbReference>
<reference evidence="14 15" key="1">
    <citation type="submission" date="2018-02" db="EMBL/GenBank/DDBJ databases">
        <title>The genomes of Aspergillus section Nigri reveals drivers in fungal speciation.</title>
        <authorList>
            <consortium name="DOE Joint Genome Institute"/>
            <person name="Vesth T.C."/>
            <person name="Nybo J."/>
            <person name="Theobald S."/>
            <person name="Brandl J."/>
            <person name="Frisvad J.C."/>
            <person name="Nielsen K.F."/>
            <person name="Lyhne E.K."/>
            <person name="Kogle M.E."/>
            <person name="Kuo A."/>
            <person name="Riley R."/>
            <person name="Clum A."/>
            <person name="Nolan M."/>
            <person name="Lipzen A."/>
            <person name="Salamov A."/>
            <person name="Henrissat B."/>
            <person name="Wiebenga A."/>
            <person name="De vries R.P."/>
            <person name="Grigoriev I.V."/>
            <person name="Mortensen U.H."/>
            <person name="Andersen M.R."/>
            <person name="Baker S.E."/>
        </authorList>
    </citation>
    <scope>NUCLEOTIDE SEQUENCE [LARGE SCALE GENOMIC DNA]</scope>
    <source>
        <strain evidence="14 15">CBS 121057</strain>
    </source>
</reference>
<dbReference type="Pfam" id="PF02037">
    <property type="entry name" value="SAP"/>
    <property type="match status" value="1"/>
</dbReference>
<dbReference type="Pfam" id="PF02891">
    <property type="entry name" value="zf-MIZ"/>
    <property type="match status" value="1"/>
</dbReference>
<dbReference type="Gene3D" id="2.60.120.780">
    <property type="entry name" value="PINIT domain"/>
    <property type="match status" value="1"/>
</dbReference>
<keyword evidence="8" id="KW-0862">Zinc</keyword>
<proteinExistence type="inferred from homology"/>
<dbReference type="GO" id="GO:0008270">
    <property type="term" value="F:zinc ion binding"/>
    <property type="evidence" value="ECO:0007669"/>
    <property type="project" value="UniProtKB-KW"/>
</dbReference>
<dbReference type="EMBL" id="KZ826320">
    <property type="protein sequence ID" value="PYI10895.1"/>
    <property type="molecule type" value="Genomic_DNA"/>
</dbReference>
<dbReference type="VEuPathDB" id="FungiDB:BO78DRAFT_304837"/>
<dbReference type="PROSITE" id="PS51466">
    <property type="entry name" value="PINIT"/>
    <property type="match status" value="1"/>
</dbReference>
<feature type="region of interest" description="Disordered" evidence="10">
    <location>
        <begin position="362"/>
        <end position="386"/>
    </location>
</feature>
<evidence type="ECO:0000313" key="14">
    <source>
        <dbReference type="EMBL" id="PYI10895.1"/>
    </source>
</evidence>
<evidence type="ECO:0000259" key="12">
    <source>
        <dbReference type="PROSITE" id="PS51044"/>
    </source>
</evidence>
<dbReference type="InterPro" id="IPR038654">
    <property type="entry name" value="PINIT_sf"/>
</dbReference>
<keyword evidence="7" id="KW-0833">Ubl conjugation pathway</keyword>
<dbReference type="Pfam" id="PF04051">
    <property type="entry name" value="TRAPP"/>
    <property type="match status" value="1"/>
</dbReference>
<dbReference type="Gene3D" id="3.30.1380.20">
    <property type="entry name" value="Trafficking protein particle complex subunit 3"/>
    <property type="match status" value="1"/>
</dbReference>
<dbReference type="PANTHER" id="PTHR10782">
    <property type="entry name" value="ZINC FINGER MIZ DOMAIN-CONTAINING PROTEIN"/>
    <property type="match status" value="1"/>
</dbReference>
<feature type="domain" description="SAP" evidence="11">
    <location>
        <begin position="17"/>
        <end position="51"/>
    </location>
</feature>
<keyword evidence="6 9" id="KW-0863">Zinc-finger</keyword>
<dbReference type="PANTHER" id="PTHR10782:SF100">
    <property type="entry name" value="LIGASE SIZA, PUTATIVE (AFU_ORTHOLOGUE AFUA_6G05240)-RELATED"/>
    <property type="match status" value="1"/>
</dbReference>
<evidence type="ECO:0000256" key="7">
    <source>
        <dbReference type="ARBA" id="ARBA00022786"/>
    </source>
</evidence>
<evidence type="ECO:0000256" key="8">
    <source>
        <dbReference type="ARBA" id="ARBA00022833"/>
    </source>
</evidence>
<dbReference type="UniPathway" id="UPA00886"/>
<dbReference type="InterPro" id="IPR037992">
    <property type="entry name" value="TRAPPC6/Trs33"/>
</dbReference>
<gene>
    <name evidence="14" type="ORF">BO78DRAFT_304837</name>
</gene>
<dbReference type="PROSITE" id="PS50800">
    <property type="entry name" value="SAP"/>
    <property type="match status" value="1"/>
</dbReference>
<dbReference type="STRING" id="1448318.A0A319ESN4"/>
<dbReference type="Gene3D" id="3.30.40.10">
    <property type="entry name" value="Zinc/RING finger domain, C3HC4 (zinc finger)"/>
    <property type="match status" value="1"/>
</dbReference>
<evidence type="ECO:0000256" key="5">
    <source>
        <dbReference type="ARBA" id="ARBA00022723"/>
    </source>
</evidence>
<evidence type="ECO:0000256" key="4">
    <source>
        <dbReference type="ARBA" id="ARBA00022679"/>
    </source>
</evidence>
<feature type="compositionally biased region" description="Polar residues" evidence="10">
    <location>
        <begin position="81"/>
        <end position="92"/>
    </location>
</feature>
<dbReference type="InterPro" id="IPR013083">
    <property type="entry name" value="Znf_RING/FYVE/PHD"/>
</dbReference>
<feature type="domain" description="PINIT" evidence="13">
    <location>
        <begin position="76"/>
        <end position="241"/>
    </location>
</feature>
<accession>A0A319ESN4</accession>
<dbReference type="GO" id="GO:0016925">
    <property type="term" value="P:protein sumoylation"/>
    <property type="evidence" value="ECO:0007669"/>
    <property type="project" value="UniProtKB-UniPathway"/>
</dbReference>
<dbReference type="CDD" id="cd14944">
    <property type="entry name" value="TRAPPC6A_Trs33"/>
    <property type="match status" value="1"/>
</dbReference>
<dbReference type="InterPro" id="IPR023321">
    <property type="entry name" value="PINIT"/>
</dbReference>
<evidence type="ECO:0000256" key="9">
    <source>
        <dbReference type="PROSITE-ProRule" id="PRU00452"/>
    </source>
</evidence>
<feature type="compositionally biased region" description="Polar residues" evidence="10">
    <location>
        <begin position="99"/>
        <end position="110"/>
    </location>
</feature>
<feature type="region of interest" description="Disordered" evidence="10">
    <location>
        <begin position="77"/>
        <end position="110"/>
    </location>
</feature>
<dbReference type="OrthoDB" id="28127at2759"/>
<evidence type="ECO:0000313" key="15">
    <source>
        <dbReference type="Proteomes" id="UP000248423"/>
    </source>
</evidence>